<protein>
    <submittedName>
        <fullName evidence="1">Uncharacterized protein</fullName>
    </submittedName>
</protein>
<proteinExistence type="predicted"/>
<evidence type="ECO:0000313" key="2">
    <source>
        <dbReference type="Proteomes" id="UP001604277"/>
    </source>
</evidence>
<reference evidence="2" key="1">
    <citation type="submission" date="2024-07" db="EMBL/GenBank/DDBJ databases">
        <title>Two chromosome-level genome assemblies of Korean endemic species Abeliophyllum distichum and Forsythia ovata (Oleaceae).</title>
        <authorList>
            <person name="Jang H."/>
        </authorList>
    </citation>
    <scope>NUCLEOTIDE SEQUENCE [LARGE SCALE GENOMIC DNA]</scope>
</reference>
<keyword evidence="2" id="KW-1185">Reference proteome</keyword>
<dbReference type="EMBL" id="JBFOLJ010000001">
    <property type="protein sequence ID" value="KAL2558922.1"/>
    <property type="molecule type" value="Genomic_DNA"/>
</dbReference>
<dbReference type="AlphaFoldDB" id="A0ABD1XAE8"/>
<organism evidence="1 2">
    <name type="scientific">Forsythia ovata</name>
    <dbReference type="NCBI Taxonomy" id="205694"/>
    <lineage>
        <taxon>Eukaryota</taxon>
        <taxon>Viridiplantae</taxon>
        <taxon>Streptophyta</taxon>
        <taxon>Embryophyta</taxon>
        <taxon>Tracheophyta</taxon>
        <taxon>Spermatophyta</taxon>
        <taxon>Magnoliopsida</taxon>
        <taxon>eudicotyledons</taxon>
        <taxon>Gunneridae</taxon>
        <taxon>Pentapetalae</taxon>
        <taxon>asterids</taxon>
        <taxon>lamiids</taxon>
        <taxon>Lamiales</taxon>
        <taxon>Oleaceae</taxon>
        <taxon>Forsythieae</taxon>
        <taxon>Forsythia</taxon>
    </lineage>
</organism>
<dbReference type="Proteomes" id="UP001604277">
    <property type="component" value="Unassembled WGS sequence"/>
</dbReference>
<name>A0ABD1XAE8_9LAMI</name>
<accession>A0ABD1XAE8</accession>
<comment type="caution">
    <text evidence="1">The sequence shown here is derived from an EMBL/GenBank/DDBJ whole genome shotgun (WGS) entry which is preliminary data.</text>
</comment>
<evidence type="ECO:0000313" key="1">
    <source>
        <dbReference type="EMBL" id="KAL2558922.1"/>
    </source>
</evidence>
<gene>
    <name evidence="1" type="ORF">Fot_03661</name>
</gene>
<sequence length="111" mass="12192">MADILAHQGDTCLHPGKGGVSGREYLSVLTVGYHACGKSLGIPTYFQTGQLGSSKKVGRSLMSIEVLRRASNFRVLQLGLFTLDPRLGSLHWNPPRLSSSKIFKNLCKYKE</sequence>